<dbReference type="InterPro" id="IPR047262">
    <property type="entry name" value="PRX-like1"/>
</dbReference>
<accession>A0A8J7B8V1</accession>
<proteinExistence type="predicted"/>
<keyword evidence="3" id="KW-1185">Reference proteome</keyword>
<dbReference type="CDD" id="cd02969">
    <property type="entry name" value="PRX_like1"/>
    <property type="match status" value="1"/>
</dbReference>
<sequence length="183" mass="20982">MLGEHQDRSADAHAPDFELPGIDEQVYHLTSYREDFRAVGVIFMCNHCPYVRGYLERLKQLQTDFEAQGFTLIGINANDAKKVPEDSFEQMKAFAQERHLNFPYLRDPSQDVALGFGAQKTPEVFLLDREGIVRYRGAIDDNPNDPEAVRQFYLREAIANLLQGEAITRDRTEAVGCSLKWRE</sequence>
<dbReference type="PANTHER" id="PTHR43640:SF1">
    <property type="entry name" value="THIOREDOXIN-DEPENDENT PEROXIREDOXIN"/>
    <property type="match status" value="1"/>
</dbReference>
<dbReference type="Proteomes" id="UP000654482">
    <property type="component" value="Unassembled WGS sequence"/>
</dbReference>
<name>A0A8J7B8V1_9CYAN</name>
<gene>
    <name evidence="2" type="ORF">IQ249_04795</name>
</gene>
<dbReference type="EMBL" id="JADEWZ010000005">
    <property type="protein sequence ID" value="MBE9115213.1"/>
    <property type="molecule type" value="Genomic_DNA"/>
</dbReference>
<dbReference type="SUPFAM" id="SSF52833">
    <property type="entry name" value="Thioredoxin-like"/>
    <property type="match status" value="1"/>
</dbReference>
<comment type="caution">
    <text evidence="2">The sequence shown here is derived from an EMBL/GenBank/DDBJ whole genome shotgun (WGS) entry which is preliminary data.</text>
</comment>
<dbReference type="PANTHER" id="PTHR43640">
    <property type="entry name" value="OS07G0260300 PROTEIN"/>
    <property type="match status" value="1"/>
</dbReference>
<organism evidence="2 3">
    <name type="scientific">Lusitaniella coriacea LEGE 07157</name>
    <dbReference type="NCBI Taxonomy" id="945747"/>
    <lineage>
        <taxon>Bacteria</taxon>
        <taxon>Bacillati</taxon>
        <taxon>Cyanobacteriota</taxon>
        <taxon>Cyanophyceae</taxon>
        <taxon>Spirulinales</taxon>
        <taxon>Lusitaniellaceae</taxon>
        <taxon>Lusitaniella</taxon>
    </lineage>
</organism>
<dbReference type="PROSITE" id="PS51352">
    <property type="entry name" value="THIOREDOXIN_2"/>
    <property type="match status" value="1"/>
</dbReference>
<dbReference type="InterPro" id="IPR013766">
    <property type="entry name" value="Thioredoxin_domain"/>
</dbReference>
<evidence type="ECO:0000313" key="2">
    <source>
        <dbReference type="EMBL" id="MBE9115213.1"/>
    </source>
</evidence>
<dbReference type="InterPro" id="IPR000866">
    <property type="entry name" value="AhpC/TSA"/>
</dbReference>
<evidence type="ECO:0000259" key="1">
    <source>
        <dbReference type="PROSITE" id="PS51352"/>
    </source>
</evidence>
<dbReference type="GO" id="GO:0016491">
    <property type="term" value="F:oxidoreductase activity"/>
    <property type="evidence" value="ECO:0007669"/>
    <property type="project" value="InterPro"/>
</dbReference>
<dbReference type="Pfam" id="PF00578">
    <property type="entry name" value="AhpC-TSA"/>
    <property type="match status" value="1"/>
</dbReference>
<protein>
    <submittedName>
        <fullName evidence="2">Thioredoxin family protein</fullName>
    </submittedName>
</protein>
<reference evidence="2" key="1">
    <citation type="submission" date="2020-10" db="EMBL/GenBank/DDBJ databases">
        <authorList>
            <person name="Castelo-Branco R."/>
            <person name="Eusebio N."/>
            <person name="Adriana R."/>
            <person name="Vieira A."/>
            <person name="Brugerolle De Fraissinette N."/>
            <person name="Rezende De Castro R."/>
            <person name="Schneider M.P."/>
            <person name="Vasconcelos V."/>
            <person name="Leao P.N."/>
        </authorList>
    </citation>
    <scope>NUCLEOTIDE SEQUENCE</scope>
    <source>
        <strain evidence="2">LEGE 07157</strain>
    </source>
</reference>
<evidence type="ECO:0000313" key="3">
    <source>
        <dbReference type="Proteomes" id="UP000654482"/>
    </source>
</evidence>
<dbReference type="InterPro" id="IPR036249">
    <property type="entry name" value="Thioredoxin-like_sf"/>
</dbReference>
<dbReference type="RefSeq" id="WP_194028297.1">
    <property type="nucleotide sequence ID" value="NZ_JADEWZ010000005.1"/>
</dbReference>
<dbReference type="AlphaFoldDB" id="A0A8J7B8V1"/>
<feature type="domain" description="Thioredoxin" evidence="1">
    <location>
        <begin position="8"/>
        <end position="163"/>
    </location>
</feature>
<dbReference type="GO" id="GO:0016209">
    <property type="term" value="F:antioxidant activity"/>
    <property type="evidence" value="ECO:0007669"/>
    <property type="project" value="InterPro"/>
</dbReference>
<dbReference type="Gene3D" id="3.40.30.10">
    <property type="entry name" value="Glutaredoxin"/>
    <property type="match status" value="1"/>
</dbReference>